<keyword evidence="3" id="KW-1185">Reference proteome</keyword>
<dbReference type="RefSeq" id="WP_144247771.1">
    <property type="nucleotide sequence ID" value="NZ_VLPK01000001.1"/>
</dbReference>
<comment type="caution">
    <text evidence="2">The sequence shown here is derived from an EMBL/GenBank/DDBJ whole genome shotgun (WGS) entry which is preliminary data.</text>
</comment>
<accession>A0A556MWL9</accession>
<proteinExistence type="predicted"/>
<dbReference type="AlphaFoldDB" id="A0A556MWL9"/>
<evidence type="ECO:0000313" key="2">
    <source>
        <dbReference type="EMBL" id="TSJ44208.1"/>
    </source>
</evidence>
<dbReference type="InterPro" id="IPR025139">
    <property type="entry name" value="DUF4062"/>
</dbReference>
<dbReference type="EMBL" id="VLPK01000001">
    <property type="protein sequence ID" value="TSJ44208.1"/>
    <property type="molecule type" value="Genomic_DNA"/>
</dbReference>
<feature type="domain" description="DUF4062" evidence="1">
    <location>
        <begin position="4"/>
        <end position="101"/>
    </location>
</feature>
<organism evidence="2 3">
    <name type="scientific">Mucilaginibacter corticis</name>
    <dbReference type="NCBI Taxonomy" id="2597670"/>
    <lineage>
        <taxon>Bacteria</taxon>
        <taxon>Pseudomonadati</taxon>
        <taxon>Bacteroidota</taxon>
        <taxon>Sphingobacteriia</taxon>
        <taxon>Sphingobacteriales</taxon>
        <taxon>Sphingobacteriaceae</taxon>
        <taxon>Mucilaginibacter</taxon>
    </lineage>
</organism>
<reference evidence="2 3" key="1">
    <citation type="submission" date="2019-07" db="EMBL/GenBank/DDBJ databases">
        <authorList>
            <person name="Huq M.A."/>
        </authorList>
    </citation>
    <scope>NUCLEOTIDE SEQUENCE [LARGE SCALE GENOMIC DNA]</scope>
    <source>
        <strain evidence="2 3">MAH-19</strain>
    </source>
</reference>
<dbReference type="OrthoDB" id="9810187at2"/>
<evidence type="ECO:0000313" key="3">
    <source>
        <dbReference type="Proteomes" id="UP000318733"/>
    </source>
</evidence>
<evidence type="ECO:0000259" key="1">
    <source>
        <dbReference type="Pfam" id="PF13271"/>
    </source>
</evidence>
<dbReference type="Proteomes" id="UP000318733">
    <property type="component" value="Unassembled WGS sequence"/>
</dbReference>
<protein>
    <submittedName>
        <fullName evidence="2">DUF4062 domain-containing protein</fullName>
    </submittedName>
</protein>
<dbReference type="Pfam" id="PF13271">
    <property type="entry name" value="DUF4062"/>
    <property type="match status" value="1"/>
</dbReference>
<name>A0A556MWL9_9SPHI</name>
<gene>
    <name evidence="2" type="ORF">FO440_08550</name>
</gene>
<sequence>MRPRVFISSTYYDLKFLRESLDAFFSTINFESILFEANKVTFEIGKTLDASCFNEVKTCQMMVLVVGGRYGSAISEQNIIEEKNIYDKEYISITRKEYETALKQNIPVFIFVERNVFAEFQTYKANKSFYERLKDSEFKFFHVDSINVFRFIEFFSSKGIKTFEKLDDIVSYLKEQISGMFYLYLESLKVVENQKVIIDAVSELKSLTASMNEMVNAVGKIVIKNPTDYDKVISNQLEILVTFFTDKLMSGCSFQNTDLTLNSTQLNKLTTVFIDEILSNEKLVEEYYKEYKFEKSEKNLLTAINSALMKINKDVIVIDFEIFLIDDYQEKLKPLINTNAIKKQFKTELKSVFEIMLNSHEYRHKNIDF</sequence>